<keyword evidence="5" id="KW-0804">Transcription</keyword>
<evidence type="ECO:0000256" key="4">
    <source>
        <dbReference type="ARBA" id="ARBA00023054"/>
    </source>
</evidence>
<keyword evidence="4 7" id="KW-0175">Coiled coil</keyword>
<proteinExistence type="inferred from homology"/>
<dbReference type="AlphaFoldDB" id="A0A9N9HNH2"/>
<evidence type="ECO:0000256" key="1">
    <source>
        <dbReference type="ARBA" id="ARBA00004123"/>
    </source>
</evidence>
<gene>
    <name evidence="8" type="ORF">RFULGI_LOCUS10286</name>
</gene>
<name>A0A9N9HNH2_9GLOM</name>
<evidence type="ECO:0000313" key="8">
    <source>
        <dbReference type="EMBL" id="CAG8697909.1"/>
    </source>
</evidence>
<evidence type="ECO:0000256" key="2">
    <source>
        <dbReference type="ARBA" id="ARBA00005571"/>
    </source>
</evidence>
<keyword evidence="6" id="KW-0539">Nucleus</keyword>
<sequence>MSFTSPLDDSLQSLLNQLNTEFDECLKQIVPNGLDNTVKSSSSQDESQGNFQLNIIRLLRFLQIAKKLETALSKIIQSEKQQEKIALQDEIIGLHQNIAQQREVIEKYTALVREWSKEFSELEEENKLPL</sequence>
<comment type="caution">
    <text evidence="8">The sequence shown here is derived from an EMBL/GenBank/DDBJ whole genome shotgun (WGS) entry which is preliminary data.</text>
</comment>
<keyword evidence="9" id="KW-1185">Reference proteome</keyword>
<feature type="coiled-coil region" evidence="7">
    <location>
        <begin position="98"/>
        <end position="125"/>
    </location>
</feature>
<comment type="similarity">
    <text evidence="2">Belongs to the Mediator complex subunit 28 family.</text>
</comment>
<evidence type="ECO:0000256" key="5">
    <source>
        <dbReference type="ARBA" id="ARBA00023163"/>
    </source>
</evidence>
<evidence type="ECO:0000256" key="6">
    <source>
        <dbReference type="ARBA" id="ARBA00023242"/>
    </source>
</evidence>
<evidence type="ECO:0000256" key="7">
    <source>
        <dbReference type="SAM" id="Coils"/>
    </source>
</evidence>
<protein>
    <submittedName>
        <fullName evidence="8">959_t:CDS:1</fullName>
    </submittedName>
</protein>
<comment type="subcellular location">
    <subcellularLocation>
        <location evidence="1">Nucleus</location>
    </subcellularLocation>
</comment>
<dbReference type="Pfam" id="PF11594">
    <property type="entry name" value="Med28"/>
    <property type="match status" value="1"/>
</dbReference>
<organism evidence="8 9">
    <name type="scientific">Racocetra fulgida</name>
    <dbReference type="NCBI Taxonomy" id="60492"/>
    <lineage>
        <taxon>Eukaryota</taxon>
        <taxon>Fungi</taxon>
        <taxon>Fungi incertae sedis</taxon>
        <taxon>Mucoromycota</taxon>
        <taxon>Glomeromycotina</taxon>
        <taxon>Glomeromycetes</taxon>
        <taxon>Diversisporales</taxon>
        <taxon>Gigasporaceae</taxon>
        <taxon>Racocetra</taxon>
    </lineage>
</organism>
<dbReference type="GO" id="GO:0005634">
    <property type="term" value="C:nucleus"/>
    <property type="evidence" value="ECO:0007669"/>
    <property type="project" value="UniProtKB-SubCell"/>
</dbReference>
<evidence type="ECO:0000313" key="9">
    <source>
        <dbReference type="Proteomes" id="UP000789396"/>
    </source>
</evidence>
<accession>A0A9N9HNH2</accession>
<dbReference type="OrthoDB" id="2347592at2759"/>
<reference evidence="8" key="1">
    <citation type="submission" date="2021-06" db="EMBL/GenBank/DDBJ databases">
        <authorList>
            <person name="Kallberg Y."/>
            <person name="Tangrot J."/>
            <person name="Rosling A."/>
        </authorList>
    </citation>
    <scope>NUCLEOTIDE SEQUENCE</scope>
    <source>
        <strain evidence="8">IN212</strain>
    </source>
</reference>
<keyword evidence="3" id="KW-0805">Transcription regulation</keyword>
<dbReference type="EMBL" id="CAJVPZ010020016">
    <property type="protein sequence ID" value="CAG8697909.1"/>
    <property type="molecule type" value="Genomic_DNA"/>
</dbReference>
<dbReference type="Proteomes" id="UP000789396">
    <property type="component" value="Unassembled WGS sequence"/>
</dbReference>
<dbReference type="InterPro" id="IPR021640">
    <property type="entry name" value="Mediator_Med28"/>
</dbReference>
<evidence type="ECO:0000256" key="3">
    <source>
        <dbReference type="ARBA" id="ARBA00023015"/>
    </source>
</evidence>